<dbReference type="FunFam" id="4.10.1100.10:FF:000001">
    <property type="entry name" value="Squamosa promoter-binding-like protein 14"/>
    <property type="match status" value="1"/>
</dbReference>
<keyword evidence="2" id="KW-0479">Metal-binding</keyword>
<evidence type="ECO:0000256" key="1">
    <source>
        <dbReference type="ARBA" id="ARBA00004123"/>
    </source>
</evidence>
<keyword evidence="7" id="KW-0804">Transcription</keyword>
<comment type="caution">
    <text evidence="12">The sequence shown here is derived from an EMBL/GenBank/DDBJ whole genome shotgun (WGS) entry which is preliminary data.</text>
</comment>
<evidence type="ECO:0000256" key="4">
    <source>
        <dbReference type="ARBA" id="ARBA00022833"/>
    </source>
</evidence>
<evidence type="ECO:0000256" key="6">
    <source>
        <dbReference type="ARBA" id="ARBA00023125"/>
    </source>
</evidence>
<dbReference type="PANTHER" id="PTHR31251">
    <property type="entry name" value="SQUAMOSA PROMOTER-BINDING-LIKE PROTEIN 4"/>
    <property type="match status" value="1"/>
</dbReference>
<dbReference type="SUPFAM" id="SSF103612">
    <property type="entry name" value="SBT domain"/>
    <property type="match status" value="1"/>
</dbReference>
<proteinExistence type="predicted"/>
<keyword evidence="3 10" id="KW-0863">Zinc-finger</keyword>
<dbReference type="PANTHER" id="PTHR31251:SF131">
    <property type="entry name" value="SBP-TYPE DOMAIN-CONTAINING PROTEIN"/>
    <property type="match status" value="1"/>
</dbReference>
<name>A0AAW2R3J7_SESRA</name>
<evidence type="ECO:0000256" key="10">
    <source>
        <dbReference type="PROSITE-ProRule" id="PRU00470"/>
    </source>
</evidence>
<evidence type="ECO:0000256" key="7">
    <source>
        <dbReference type="ARBA" id="ARBA00023163"/>
    </source>
</evidence>
<evidence type="ECO:0000256" key="9">
    <source>
        <dbReference type="ARBA" id="ARBA00056472"/>
    </source>
</evidence>
<evidence type="ECO:0000256" key="3">
    <source>
        <dbReference type="ARBA" id="ARBA00022771"/>
    </source>
</evidence>
<dbReference type="GO" id="GO:0003677">
    <property type="term" value="F:DNA binding"/>
    <property type="evidence" value="ECO:0007669"/>
    <property type="project" value="UniProtKB-KW"/>
</dbReference>
<dbReference type="InterPro" id="IPR036893">
    <property type="entry name" value="SBP_sf"/>
</dbReference>
<gene>
    <name evidence="12" type="ORF">Sradi_3381700</name>
</gene>
<feature type="domain" description="SBP-type" evidence="11">
    <location>
        <begin position="137"/>
        <end position="214"/>
    </location>
</feature>
<accession>A0AAW2R3J7</accession>
<dbReference type="GO" id="GO:0008270">
    <property type="term" value="F:zinc ion binding"/>
    <property type="evidence" value="ECO:0007669"/>
    <property type="project" value="UniProtKB-KW"/>
</dbReference>
<dbReference type="GO" id="GO:0005634">
    <property type="term" value="C:nucleus"/>
    <property type="evidence" value="ECO:0007669"/>
    <property type="project" value="UniProtKB-SubCell"/>
</dbReference>
<evidence type="ECO:0000256" key="8">
    <source>
        <dbReference type="ARBA" id="ARBA00023242"/>
    </source>
</evidence>
<evidence type="ECO:0000256" key="2">
    <source>
        <dbReference type="ARBA" id="ARBA00022723"/>
    </source>
</evidence>
<keyword evidence="8" id="KW-0539">Nucleus</keyword>
<dbReference type="InterPro" id="IPR004333">
    <property type="entry name" value="SBP_dom"/>
</dbReference>
<comment type="function">
    <text evidence="9">Probable transcriptional factor. Binds to the promoter of the SQUAMOSA gene.</text>
</comment>
<reference evidence="12" key="2">
    <citation type="journal article" date="2024" name="Plant">
        <title>Genomic evolution and insights into agronomic trait innovations of Sesamum species.</title>
        <authorList>
            <person name="Miao H."/>
            <person name="Wang L."/>
            <person name="Qu L."/>
            <person name="Liu H."/>
            <person name="Sun Y."/>
            <person name="Le M."/>
            <person name="Wang Q."/>
            <person name="Wei S."/>
            <person name="Zheng Y."/>
            <person name="Lin W."/>
            <person name="Duan Y."/>
            <person name="Cao H."/>
            <person name="Xiong S."/>
            <person name="Wang X."/>
            <person name="Wei L."/>
            <person name="Li C."/>
            <person name="Ma Q."/>
            <person name="Ju M."/>
            <person name="Zhao R."/>
            <person name="Li G."/>
            <person name="Mu C."/>
            <person name="Tian Q."/>
            <person name="Mei H."/>
            <person name="Zhang T."/>
            <person name="Gao T."/>
            <person name="Zhang H."/>
        </authorList>
    </citation>
    <scope>NUCLEOTIDE SEQUENCE</scope>
    <source>
        <strain evidence="12">G02</strain>
    </source>
</reference>
<reference evidence="12" key="1">
    <citation type="submission" date="2020-06" db="EMBL/GenBank/DDBJ databases">
        <authorList>
            <person name="Li T."/>
            <person name="Hu X."/>
            <person name="Zhang T."/>
            <person name="Song X."/>
            <person name="Zhang H."/>
            <person name="Dai N."/>
            <person name="Sheng W."/>
            <person name="Hou X."/>
            <person name="Wei L."/>
        </authorList>
    </citation>
    <scope>NUCLEOTIDE SEQUENCE</scope>
    <source>
        <strain evidence="12">G02</strain>
        <tissue evidence="12">Leaf</tissue>
    </source>
</reference>
<evidence type="ECO:0000259" key="11">
    <source>
        <dbReference type="PROSITE" id="PS51141"/>
    </source>
</evidence>
<organism evidence="12">
    <name type="scientific">Sesamum radiatum</name>
    <name type="common">Black benniseed</name>
    <dbReference type="NCBI Taxonomy" id="300843"/>
    <lineage>
        <taxon>Eukaryota</taxon>
        <taxon>Viridiplantae</taxon>
        <taxon>Streptophyta</taxon>
        <taxon>Embryophyta</taxon>
        <taxon>Tracheophyta</taxon>
        <taxon>Spermatophyta</taxon>
        <taxon>Magnoliopsida</taxon>
        <taxon>eudicotyledons</taxon>
        <taxon>Gunneridae</taxon>
        <taxon>Pentapetalae</taxon>
        <taxon>asterids</taxon>
        <taxon>lamiids</taxon>
        <taxon>Lamiales</taxon>
        <taxon>Pedaliaceae</taxon>
        <taxon>Sesamum</taxon>
    </lineage>
</organism>
<keyword evidence="4" id="KW-0862">Zinc</keyword>
<dbReference type="AlphaFoldDB" id="A0AAW2R3J7"/>
<dbReference type="EMBL" id="JACGWJ010000014">
    <property type="protein sequence ID" value="KAL0374660.1"/>
    <property type="molecule type" value="Genomic_DNA"/>
</dbReference>
<evidence type="ECO:0000313" key="12">
    <source>
        <dbReference type="EMBL" id="KAL0374660.1"/>
    </source>
</evidence>
<evidence type="ECO:0000256" key="5">
    <source>
        <dbReference type="ARBA" id="ARBA00023015"/>
    </source>
</evidence>
<dbReference type="PROSITE" id="PS51141">
    <property type="entry name" value="ZF_SBP"/>
    <property type="match status" value="1"/>
</dbReference>
<dbReference type="Pfam" id="PF03110">
    <property type="entry name" value="SBP"/>
    <property type="match status" value="1"/>
</dbReference>
<protein>
    <submittedName>
        <fullName evidence="12">Squamosa promoter-binding-like protein 12</fullName>
    </submittedName>
</protein>
<sequence>MERNSVSSSGLEWENLAVEIAEPVGFSISMSSSGSNGPLCGDVSASALELTKETMDCFGRLGSMPQYDDVIRMQNIREPISSPSAASGEPMIGLRLGRLKELGDSFPTSCAKTSTSSLPTSLTPIKRSRTSYQNMQNPCCQVEGCNLDLKSAKDYHRRHRICESHSKSPKVIVSGMELRFCQQCSRFHDLSEFDDKKRSCRRRLSDHNARRRRMQPEAVQLSPPGLSSALYDRRAQHVLSGLPIVSLPNSTWESASSVMLGQAGDSLIRPSKVGAFEGTLCFPSNDIYRSDANRRVDSERLPSIHSSNHGVLDQCLHVPTNNSPIAPNMLSAHSLLSSNSWSLNDVASNSMESLVNGNYNPLLRPSESESHHLSLFQLNNISTDQEPLVHSVNLQEYQLFKAPYDSSDFFSSQRNL</sequence>
<comment type="subcellular location">
    <subcellularLocation>
        <location evidence="1">Nucleus</location>
    </subcellularLocation>
</comment>
<dbReference type="InterPro" id="IPR044817">
    <property type="entry name" value="SBP-like"/>
</dbReference>
<keyword evidence="5" id="KW-0805">Transcription regulation</keyword>
<dbReference type="Gene3D" id="4.10.1100.10">
    <property type="entry name" value="Transcription factor, SBP-box domain"/>
    <property type="match status" value="1"/>
</dbReference>
<keyword evidence="6" id="KW-0238">DNA-binding</keyword>